<evidence type="ECO:0000259" key="6">
    <source>
        <dbReference type="Pfam" id="PF22740"/>
    </source>
</evidence>
<dbReference type="OrthoDB" id="9784461at2"/>
<dbReference type="PANTHER" id="PTHR30448:SF0">
    <property type="entry name" value="RNASE ADAPTER PROTEIN RAPZ"/>
    <property type="match status" value="1"/>
</dbReference>
<dbReference type="SUPFAM" id="SSF52540">
    <property type="entry name" value="P-loop containing nucleoside triphosphate hydrolases"/>
    <property type="match status" value="1"/>
</dbReference>
<dbReference type="KEGG" id="blau:DQQ01_02515"/>
<protein>
    <submittedName>
        <fullName evidence="7">RNase adapter RapZ</fullName>
    </submittedName>
</protein>
<reference evidence="8" key="1">
    <citation type="submission" date="2018-06" db="EMBL/GenBank/DDBJ databases">
        <title>Description of Blautia argi sp. nov., a new anaerobic isolated from dog feces.</title>
        <authorList>
            <person name="Chang Y.-H."/>
            <person name="Paek J."/>
            <person name="Shin Y."/>
        </authorList>
    </citation>
    <scope>NUCLEOTIDE SEQUENCE [LARGE SCALE GENOMIC DNA]</scope>
    <source>
        <strain evidence="8">KCTC 15426</strain>
    </source>
</reference>
<feature type="binding site" evidence="4">
    <location>
        <begin position="8"/>
        <end position="15"/>
    </location>
    <ligand>
        <name>ATP</name>
        <dbReference type="ChEBI" id="CHEBI:30616"/>
    </ligand>
</feature>
<sequence length="296" mass="33668">MRFVIVTGMSGAGKSTALKMLEDMEYFCVDNLPVPLIDKFIQLVRDGGPGEIEKVALGVDIRSGKSLDELVSVLENIQIPGLGVEVLFLDADDDTLVRRYKETRRSHPLAGNGRVDDGIRMERERLRTLKEYADYILDTSKLLTRELKAELEKIFVENREFKNLMVTVLSFGFKYGIPQDADLVFDVRFLPNPYYLENLRPLSGNDAPVRDYVMGFELAHTFSDKLEDMIRFLLPNYISEGKTQLVIAVGCTGGKHRSVTLANELYHRLEENEEYGIRVEHRDIEKDGKKCLSPEA</sequence>
<dbReference type="NCBIfam" id="NF003828">
    <property type="entry name" value="PRK05416.1"/>
    <property type="match status" value="1"/>
</dbReference>
<dbReference type="GO" id="GO:0005525">
    <property type="term" value="F:GTP binding"/>
    <property type="evidence" value="ECO:0007669"/>
    <property type="project" value="UniProtKB-UniRule"/>
</dbReference>
<dbReference type="InterPro" id="IPR027417">
    <property type="entry name" value="P-loop_NTPase"/>
</dbReference>
<dbReference type="InterPro" id="IPR053930">
    <property type="entry name" value="RapZ-like_N"/>
</dbReference>
<evidence type="ECO:0000313" key="7">
    <source>
        <dbReference type="EMBL" id="AWY97211.1"/>
    </source>
</evidence>
<feature type="domain" description="RapZ-like N-terminal" evidence="5">
    <location>
        <begin position="1"/>
        <end position="158"/>
    </location>
</feature>
<evidence type="ECO:0000256" key="2">
    <source>
        <dbReference type="ARBA" id="ARBA00022840"/>
    </source>
</evidence>
<dbReference type="GO" id="GO:0005524">
    <property type="term" value="F:ATP binding"/>
    <property type="evidence" value="ECO:0007669"/>
    <property type="project" value="UniProtKB-UniRule"/>
</dbReference>
<keyword evidence="8" id="KW-1185">Reference proteome</keyword>
<dbReference type="PIRSF" id="PIRSF005052">
    <property type="entry name" value="P-loopkin"/>
    <property type="match status" value="1"/>
</dbReference>
<gene>
    <name evidence="7" type="ORF">DQQ01_02515</name>
</gene>
<dbReference type="PANTHER" id="PTHR30448">
    <property type="entry name" value="RNASE ADAPTER PROTEIN RAPZ"/>
    <property type="match status" value="1"/>
</dbReference>
<accession>A0A2Z4U860</accession>
<dbReference type="Proteomes" id="UP000250003">
    <property type="component" value="Chromosome"/>
</dbReference>
<dbReference type="Pfam" id="PF03668">
    <property type="entry name" value="RapZ-like_N"/>
    <property type="match status" value="1"/>
</dbReference>
<feature type="domain" description="RapZ C-terminal" evidence="6">
    <location>
        <begin position="165"/>
        <end position="285"/>
    </location>
</feature>
<feature type="binding site" evidence="4">
    <location>
        <begin position="60"/>
        <end position="63"/>
    </location>
    <ligand>
        <name>GTP</name>
        <dbReference type="ChEBI" id="CHEBI:37565"/>
    </ligand>
</feature>
<dbReference type="EMBL" id="CP030280">
    <property type="protein sequence ID" value="AWY97211.1"/>
    <property type="molecule type" value="Genomic_DNA"/>
</dbReference>
<dbReference type="RefSeq" id="WP_111918152.1">
    <property type="nucleotide sequence ID" value="NZ_CAUWHR010000003.1"/>
</dbReference>
<dbReference type="HAMAP" id="MF_00636">
    <property type="entry name" value="RapZ_like"/>
    <property type="match status" value="1"/>
</dbReference>
<dbReference type="Pfam" id="PF22740">
    <property type="entry name" value="PapZ_C"/>
    <property type="match status" value="1"/>
</dbReference>
<keyword evidence="1 4" id="KW-0547">Nucleotide-binding</keyword>
<evidence type="ECO:0000313" key="8">
    <source>
        <dbReference type="Proteomes" id="UP000250003"/>
    </source>
</evidence>
<evidence type="ECO:0000256" key="1">
    <source>
        <dbReference type="ARBA" id="ARBA00022741"/>
    </source>
</evidence>
<name>A0A2Z4U860_9FIRM</name>
<dbReference type="AlphaFoldDB" id="A0A2Z4U860"/>
<evidence type="ECO:0000256" key="4">
    <source>
        <dbReference type="HAMAP-Rule" id="MF_00636"/>
    </source>
</evidence>
<dbReference type="InterPro" id="IPR053931">
    <property type="entry name" value="RapZ_C"/>
</dbReference>
<dbReference type="InterPro" id="IPR005337">
    <property type="entry name" value="RapZ-like"/>
</dbReference>
<evidence type="ECO:0000259" key="5">
    <source>
        <dbReference type="Pfam" id="PF03668"/>
    </source>
</evidence>
<proteinExistence type="inferred from homology"/>
<keyword evidence="2 4" id="KW-0067">ATP-binding</keyword>
<evidence type="ECO:0000256" key="3">
    <source>
        <dbReference type="ARBA" id="ARBA00023134"/>
    </source>
</evidence>
<dbReference type="Gene3D" id="3.40.50.300">
    <property type="entry name" value="P-loop containing nucleotide triphosphate hydrolases"/>
    <property type="match status" value="1"/>
</dbReference>
<keyword evidence="3 4" id="KW-0342">GTP-binding</keyword>
<organism evidence="7 8">
    <name type="scientific">Blautia argi</name>
    <dbReference type="NCBI Taxonomy" id="1912897"/>
    <lineage>
        <taxon>Bacteria</taxon>
        <taxon>Bacillati</taxon>
        <taxon>Bacillota</taxon>
        <taxon>Clostridia</taxon>
        <taxon>Lachnospirales</taxon>
        <taxon>Lachnospiraceae</taxon>
        <taxon>Blautia</taxon>
    </lineage>
</organism>